<dbReference type="PATRIC" id="fig|1235802.3.peg.203"/>
<evidence type="ECO:0000256" key="1">
    <source>
        <dbReference type="SAM" id="MobiDB-lite"/>
    </source>
</evidence>
<keyword evidence="4" id="KW-1185">Reference proteome</keyword>
<sequence>MTIIEIILLVVGMILILASFWVTEKLSPEELRHISELSKEEMGVMLEHELEKSKQRVVDIVEHTIDDSKDRTERALEKQTNEKIMAINEYSDTVIEKINKTHNEIMFLYSMLNDKHTELTDFTSGLTQQLQDLKSQEEEMTNYYLSQIKTQIPPAPKPAEQLPVTTPAVKPSFQEIRSDAAVLETAAQAEQPEETEDRTAAETNAEEVNVKDEILRLYEEGRDSVAIAKKLGLGVGEVRLILGLYKGD</sequence>
<dbReference type="EMBL" id="AQFT01000005">
    <property type="protein sequence ID" value="EMZ39026.1"/>
    <property type="molecule type" value="Genomic_DNA"/>
</dbReference>
<evidence type="ECO:0000313" key="4">
    <source>
        <dbReference type="Proteomes" id="UP000012589"/>
    </source>
</evidence>
<organism evidence="3 4">
    <name type="scientific">Eubacterium plexicaudatum ASF492</name>
    <dbReference type="NCBI Taxonomy" id="1235802"/>
    <lineage>
        <taxon>Bacteria</taxon>
        <taxon>Bacillati</taxon>
        <taxon>Bacillota</taxon>
        <taxon>Clostridia</taxon>
        <taxon>Eubacteriales</taxon>
        <taxon>Eubacteriaceae</taxon>
        <taxon>Eubacterium</taxon>
    </lineage>
</organism>
<evidence type="ECO:0000256" key="2">
    <source>
        <dbReference type="SAM" id="Phobius"/>
    </source>
</evidence>
<reference evidence="3 4" key="1">
    <citation type="journal article" date="2014" name="Genome Announc.">
        <title>Draft genome sequences of the altered schaedler flora, a defined bacterial community from gnotobiotic mice.</title>
        <authorList>
            <person name="Wannemuehler M.J."/>
            <person name="Overstreet A.M."/>
            <person name="Ward D.V."/>
            <person name="Phillips G.J."/>
        </authorList>
    </citation>
    <scope>NUCLEOTIDE SEQUENCE [LARGE SCALE GENOMIC DNA]</scope>
    <source>
        <strain evidence="3 4">ASF492</strain>
    </source>
</reference>
<keyword evidence="2" id="KW-0472">Membrane</keyword>
<comment type="caution">
    <text evidence="3">The sequence shown here is derived from an EMBL/GenBank/DDBJ whole genome shotgun (WGS) entry which is preliminary data.</text>
</comment>
<dbReference type="InterPro" id="IPR046118">
    <property type="entry name" value="DUF6115"/>
</dbReference>
<accession>N2BFU0</accession>
<dbReference type="Pfam" id="PF19610">
    <property type="entry name" value="DUF6115"/>
    <property type="match status" value="1"/>
</dbReference>
<evidence type="ECO:0000313" key="3">
    <source>
        <dbReference type="EMBL" id="EMZ39026.1"/>
    </source>
</evidence>
<dbReference type="STRING" id="1235802.C823_00189"/>
<keyword evidence="2" id="KW-0812">Transmembrane</keyword>
<feature type="transmembrane region" description="Helical" evidence="2">
    <location>
        <begin position="6"/>
        <end position="23"/>
    </location>
</feature>
<dbReference type="eggNOG" id="COG3064">
    <property type="taxonomic scope" value="Bacteria"/>
</dbReference>
<proteinExistence type="predicted"/>
<gene>
    <name evidence="3" type="ORF">C823_00189</name>
</gene>
<protein>
    <submittedName>
        <fullName evidence="3">Uncharacterized protein</fullName>
    </submittedName>
</protein>
<dbReference type="HOGENOM" id="CLU_060718_0_0_9"/>
<name>N2BFU0_9FIRM</name>
<dbReference type="OrthoDB" id="2086261at2"/>
<dbReference type="Proteomes" id="UP000012589">
    <property type="component" value="Unassembled WGS sequence"/>
</dbReference>
<feature type="region of interest" description="Disordered" evidence="1">
    <location>
        <begin position="187"/>
        <end position="206"/>
    </location>
</feature>
<dbReference type="AlphaFoldDB" id="N2BFU0"/>
<keyword evidence="2" id="KW-1133">Transmembrane helix</keyword>